<reference evidence="2 3" key="1">
    <citation type="submission" date="2019-08" db="EMBL/GenBank/DDBJ databases">
        <title>Genomes of Antarctic Bizionia species.</title>
        <authorList>
            <person name="Bowman J.P."/>
        </authorList>
    </citation>
    <scope>NUCLEOTIDE SEQUENCE [LARGE SCALE GENOMIC DNA]</scope>
    <source>
        <strain evidence="2 3">HFD</strain>
    </source>
</reference>
<protein>
    <submittedName>
        <fullName evidence="2">Uncharacterized protein</fullName>
    </submittedName>
</protein>
<evidence type="ECO:0000256" key="1">
    <source>
        <dbReference type="SAM" id="Phobius"/>
    </source>
</evidence>
<dbReference type="EMBL" id="VSKM01000001">
    <property type="protein sequence ID" value="TYB80291.1"/>
    <property type="molecule type" value="Genomic_DNA"/>
</dbReference>
<keyword evidence="1" id="KW-0472">Membrane</keyword>
<feature type="transmembrane region" description="Helical" evidence="1">
    <location>
        <begin position="38"/>
        <end position="60"/>
    </location>
</feature>
<dbReference type="AlphaFoldDB" id="A0A8H2LQ05"/>
<keyword evidence="3" id="KW-1185">Reference proteome</keyword>
<organism evidence="2 3">
    <name type="scientific">Bizionia saleffrena</name>
    <dbReference type="NCBI Taxonomy" id="291189"/>
    <lineage>
        <taxon>Bacteria</taxon>
        <taxon>Pseudomonadati</taxon>
        <taxon>Bacteroidota</taxon>
        <taxon>Flavobacteriia</taxon>
        <taxon>Flavobacteriales</taxon>
        <taxon>Flavobacteriaceae</taxon>
        <taxon>Bizionia</taxon>
    </lineage>
</organism>
<gene>
    <name evidence="2" type="ORF">ES676_01070</name>
</gene>
<proteinExistence type="predicted"/>
<keyword evidence="1" id="KW-0812">Transmembrane</keyword>
<evidence type="ECO:0000313" key="3">
    <source>
        <dbReference type="Proteomes" id="UP000323324"/>
    </source>
</evidence>
<comment type="caution">
    <text evidence="2">The sequence shown here is derived from an EMBL/GenBank/DDBJ whole genome shotgun (WGS) entry which is preliminary data.</text>
</comment>
<accession>A0A8H2LQ05</accession>
<feature type="transmembrane region" description="Helical" evidence="1">
    <location>
        <begin position="6"/>
        <end position="26"/>
    </location>
</feature>
<evidence type="ECO:0000313" key="2">
    <source>
        <dbReference type="EMBL" id="TYB80291.1"/>
    </source>
</evidence>
<keyword evidence="1" id="KW-1133">Transmembrane helix</keyword>
<dbReference type="Proteomes" id="UP000323324">
    <property type="component" value="Unassembled WGS sequence"/>
</dbReference>
<sequence length="61" mass="7168">MFSRGQLVFGVLFAIVFICAIIYTYRKDFKLHRQHYKGTLWVLLAFIGFISFIAGIKFIFT</sequence>
<name>A0A8H2LQ05_9FLAO</name>